<comment type="catalytic activity">
    <reaction evidence="1">
        <text>Hydrolysis of terminal non-reducing N-acetyl-D-hexosamine residues in N-acetyl-beta-D-hexosaminides.</text>
        <dbReference type="EC" id="3.2.1.52"/>
    </reaction>
</comment>
<dbReference type="PROSITE" id="PS51257">
    <property type="entry name" value="PROKAR_LIPOPROTEIN"/>
    <property type="match status" value="1"/>
</dbReference>
<dbReference type="CDD" id="cd02847">
    <property type="entry name" value="E_set_Chitobiase_C"/>
    <property type="match status" value="1"/>
</dbReference>
<evidence type="ECO:0000256" key="5">
    <source>
        <dbReference type="ARBA" id="ARBA00023295"/>
    </source>
</evidence>
<dbReference type="InterPro" id="IPR015883">
    <property type="entry name" value="Glyco_hydro_20_cat"/>
</dbReference>
<keyword evidence="11" id="KW-1185">Reference proteome</keyword>
<dbReference type="InterPro" id="IPR004867">
    <property type="entry name" value="CHB_C_dom"/>
</dbReference>
<evidence type="ECO:0000256" key="1">
    <source>
        <dbReference type="ARBA" id="ARBA00001231"/>
    </source>
</evidence>
<dbReference type="Pfam" id="PF02838">
    <property type="entry name" value="Glyco_hydro_20b"/>
    <property type="match status" value="1"/>
</dbReference>
<feature type="signal peptide" evidence="8">
    <location>
        <begin position="1"/>
        <end position="19"/>
    </location>
</feature>
<keyword evidence="5" id="KW-0326">Glycosidase</keyword>
<comment type="similarity">
    <text evidence="2">Belongs to the glycosyl hydrolase 20 family.</text>
</comment>
<sequence length="887" mass="98263">MFKYSLITTAMVTVLAGCSATSNTQQDAIQQEAVDALATHLDIQYQVLTNHGADDGLACQDLGAEWASCNQVNMTLTNQGSAIDSSDWAIYFHSIRLILDVGNDQFKVTRVTGDLHKLEPTDKFDGFAENEEVVIPLIGEYWQLFETDFMPGAFVAAPNAEPRLIAALNTEDVASFVSGLEGDNLKRTPGDNNVFANALSRFDKNSDLTQQDVSTSLLPTPISVVAGEGKLDISSGLALPEGVFDELQIGALTERAQLLGVNLSGGQAVSIELSTELPTEYAKSGGYQLSISHQGIEVVAFDKTGAFYAMQSVFGLVDIENPGQLPNVRIHDAPRFEYRGVMVDVARNFHSKPAILATIDQMAAYKMNKLHLHLTDDEGWRLEIPGLPELTDVGSNRCFDLEEQRCLLPQLGSGSTSDNFGSGYFTTQDYVEILTYAKARHIEVIPEIDMPAHARAAVVSMEARYDRLMAEGKAEQANEYRLMDPQDTSNVTTVQFYDKQSFINPCMASSTRFVDKVISEVAAMHEKAGMPLSTWHFGGDEAKNIKLAAGFQDINAQEKVAWKGNIDLSQQDKPFAQSPQCQALLQDGVVSDFGHLPSYFAQEVSKLVAEKGIPNFQAWQDGLKYSEGVDAFATENTRVNFWDVLYWGGTSSVYEWSDKGYDVIVSNPDYVYMDMPYEADPKERGYYWATRATDTRKMFGFAPENMPQNAETSLDRDGNGFTGKGEIEAAPFYGLSAQLWSETVRNDEQYEYMVFPRVLAAAERAWHRAEWENDYQVGVEYSQQSDLVNKSALNDDYNRFANVVGQRELAKLEKAGIDYRLPVPGAKVENNQLHMNVQFPGVALQYSTDGQTWNNYDAEQKPTVEGEVFIRSISAKGSKVSRVTSVN</sequence>
<dbReference type="InterPro" id="IPR008965">
    <property type="entry name" value="CBM2/CBM3_carb-bd_dom_sf"/>
</dbReference>
<evidence type="ECO:0000313" key="10">
    <source>
        <dbReference type="EMBL" id="MDN2480532.1"/>
    </source>
</evidence>
<dbReference type="SUPFAM" id="SSF51445">
    <property type="entry name" value="(Trans)glycosidases"/>
    <property type="match status" value="1"/>
</dbReference>
<dbReference type="InterPro" id="IPR029018">
    <property type="entry name" value="Hex-like_dom2"/>
</dbReference>
<dbReference type="PRINTS" id="PR00738">
    <property type="entry name" value="GLHYDRLASE20"/>
</dbReference>
<protein>
    <recommendedName>
        <fullName evidence="3">beta-N-acetylhexosaminidase</fullName>
        <ecNumber evidence="3">3.2.1.52</ecNumber>
    </recommendedName>
    <alternativeName>
        <fullName evidence="6">Beta-N-acetylhexosaminidase</fullName>
    </alternativeName>
    <alternativeName>
        <fullName evidence="7">N-acetyl-beta-glucosaminidase</fullName>
    </alternativeName>
</protein>
<dbReference type="SMART" id="SM01081">
    <property type="entry name" value="CHB_HEX"/>
    <property type="match status" value="1"/>
</dbReference>
<dbReference type="InterPro" id="IPR013783">
    <property type="entry name" value="Ig-like_fold"/>
</dbReference>
<comment type="caution">
    <text evidence="10">The sequence shown here is derived from an EMBL/GenBank/DDBJ whole genome shotgun (WGS) entry which is preliminary data.</text>
</comment>
<evidence type="ECO:0000256" key="6">
    <source>
        <dbReference type="ARBA" id="ARBA00030512"/>
    </source>
</evidence>
<feature type="domain" description="Chitobiase/beta-hexosaminidases N-terminal" evidence="9">
    <location>
        <begin position="39"/>
        <end position="200"/>
    </location>
</feature>
<dbReference type="InterPro" id="IPR017853">
    <property type="entry name" value="GH"/>
</dbReference>
<dbReference type="Gene3D" id="2.60.40.290">
    <property type="match status" value="1"/>
</dbReference>
<name>A0ABT7XXN4_9VIBR</name>
<dbReference type="PANTHER" id="PTHR22600:SF57">
    <property type="entry name" value="BETA-N-ACETYLHEXOSAMINIDASE"/>
    <property type="match status" value="1"/>
</dbReference>
<dbReference type="SUPFAM" id="SSF55545">
    <property type="entry name" value="beta-N-acetylhexosaminidase-like domain"/>
    <property type="match status" value="1"/>
</dbReference>
<dbReference type="SUPFAM" id="SSF81296">
    <property type="entry name" value="E set domains"/>
    <property type="match status" value="1"/>
</dbReference>
<evidence type="ECO:0000256" key="3">
    <source>
        <dbReference type="ARBA" id="ARBA00012663"/>
    </source>
</evidence>
<dbReference type="InterPro" id="IPR004866">
    <property type="entry name" value="CHB/HEX_N_dom"/>
</dbReference>
<evidence type="ECO:0000259" key="9">
    <source>
        <dbReference type="SMART" id="SM01081"/>
    </source>
</evidence>
<evidence type="ECO:0000256" key="4">
    <source>
        <dbReference type="ARBA" id="ARBA00022801"/>
    </source>
</evidence>
<feature type="chain" id="PRO_5046076920" description="beta-N-acetylhexosaminidase" evidence="8">
    <location>
        <begin position="20"/>
        <end position="887"/>
    </location>
</feature>
<dbReference type="EC" id="3.2.1.52" evidence="3"/>
<evidence type="ECO:0000313" key="11">
    <source>
        <dbReference type="Proteomes" id="UP001169719"/>
    </source>
</evidence>
<dbReference type="InterPro" id="IPR014756">
    <property type="entry name" value="Ig_E-set"/>
</dbReference>
<dbReference type="EMBL" id="JAUEOZ010000001">
    <property type="protein sequence ID" value="MDN2480532.1"/>
    <property type="molecule type" value="Genomic_DNA"/>
</dbReference>
<accession>A0ABT7XXN4</accession>
<keyword evidence="8" id="KW-0732">Signal</keyword>
<dbReference type="InterPro" id="IPR025705">
    <property type="entry name" value="Beta_hexosaminidase_sua/sub"/>
</dbReference>
<organism evidence="10 11">
    <name type="scientific">Vibrio agarivorans</name>
    <dbReference type="NCBI Taxonomy" id="153622"/>
    <lineage>
        <taxon>Bacteria</taxon>
        <taxon>Pseudomonadati</taxon>
        <taxon>Pseudomonadota</taxon>
        <taxon>Gammaproteobacteria</taxon>
        <taxon>Vibrionales</taxon>
        <taxon>Vibrionaceae</taxon>
        <taxon>Vibrio</taxon>
    </lineage>
</organism>
<gene>
    <name evidence="10" type="ORF">QWJ08_03855</name>
</gene>
<evidence type="ECO:0000256" key="2">
    <source>
        <dbReference type="ARBA" id="ARBA00006285"/>
    </source>
</evidence>
<proteinExistence type="inferred from homology"/>
<dbReference type="Proteomes" id="UP001169719">
    <property type="component" value="Unassembled WGS sequence"/>
</dbReference>
<dbReference type="SUPFAM" id="SSF49384">
    <property type="entry name" value="Carbohydrate-binding domain"/>
    <property type="match status" value="1"/>
</dbReference>
<dbReference type="InterPro" id="IPR015882">
    <property type="entry name" value="HEX_bac_N"/>
</dbReference>
<evidence type="ECO:0000256" key="8">
    <source>
        <dbReference type="SAM" id="SignalP"/>
    </source>
</evidence>
<dbReference type="PANTHER" id="PTHR22600">
    <property type="entry name" value="BETA-HEXOSAMINIDASE"/>
    <property type="match status" value="1"/>
</dbReference>
<dbReference type="Pfam" id="PF03174">
    <property type="entry name" value="CHB_HEX_C"/>
    <property type="match status" value="1"/>
</dbReference>
<dbReference type="CDD" id="cd06569">
    <property type="entry name" value="GH20_Sm-chitobiase-like"/>
    <property type="match status" value="1"/>
</dbReference>
<keyword evidence="4" id="KW-0378">Hydrolase</keyword>
<dbReference type="Pfam" id="PF03173">
    <property type="entry name" value="CHB_HEX"/>
    <property type="match status" value="1"/>
</dbReference>
<evidence type="ECO:0000256" key="7">
    <source>
        <dbReference type="ARBA" id="ARBA00033000"/>
    </source>
</evidence>
<dbReference type="Gene3D" id="3.20.20.80">
    <property type="entry name" value="Glycosidases"/>
    <property type="match status" value="1"/>
</dbReference>
<dbReference type="Pfam" id="PF00728">
    <property type="entry name" value="Glyco_hydro_20"/>
    <property type="match status" value="1"/>
</dbReference>
<reference evidence="10" key="1">
    <citation type="submission" date="2024-05" db="EMBL/GenBank/DDBJ databases">
        <title>Genome Sequences of Four Agar- Degrading Marine Bacteria.</title>
        <authorList>
            <person name="Phillips E.K."/>
            <person name="Shaffer J.C."/>
            <person name="Henson M.W."/>
            <person name="Temperton B."/>
            <person name="Thrash C.J."/>
            <person name="Martin M.O."/>
        </authorList>
    </citation>
    <scope>NUCLEOTIDE SEQUENCE</scope>
    <source>
        <strain evidence="10">EKP203</strain>
    </source>
</reference>
<dbReference type="InterPro" id="IPR012291">
    <property type="entry name" value="CBM2_carb-bd_dom_sf"/>
</dbReference>
<dbReference type="Gene3D" id="2.60.40.10">
    <property type="entry name" value="Immunoglobulins"/>
    <property type="match status" value="1"/>
</dbReference>
<dbReference type="Gene3D" id="3.30.379.10">
    <property type="entry name" value="Chitobiase/beta-hexosaminidase domain 2-like"/>
    <property type="match status" value="1"/>
</dbReference>